<comment type="caution">
    <text evidence="2">The sequence shown here is derived from an EMBL/GenBank/DDBJ whole genome shotgun (WGS) entry which is preliminary data.</text>
</comment>
<name>A0ABS1KHS8_9FLAO</name>
<dbReference type="RefSeq" id="WP_202005357.1">
    <property type="nucleotide sequence ID" value="NZ_JAERSF010000004.1"/>
</dbReference>
<keyword evidence="3" id="KW-1185">Reference proteome</keyword>
<gene>
    <name evidence="2" type="ORF">JI750_17845</name>
</gene>
<organism evidence="2 3">
    <name type="scientific">Flavobacterium tagetis</name>
    <dbReference type="NCBI Taxonomy" id="2801336"/>
    <lineage>
        <taxon>Bacteria</taxon>
        <taxon>Pseudomonadati</taxon>
        <taxon>Bacteroidota</taxon>
        <taxon>Flavobacteriia</taxon>
        <taxon>Flavobacteriales</taxon>
        <taxon>Flavobacteriaceae</taxon>
        <taxon>Flavobacterium</taxon>
    </lineage>
</organism>
<protein>
    <submittedName>
        <fullName evidence="2">Uncharacterized protein</fullName>
    </submittedName>
</protein>
<keyword evidence="1" id="KW-0812">Transmembrane</keyword>
<evidence type="ECO:0000313" key="2">
    <source>
        <dbReference type="EMBL" id="MBL0738762.1"/>
    </source>
</evidence>
<dbReference type="EMBL" id="JAERSF010000004">
    <property type="protein sequence ID" value="MBL0738762.1"/>
    <property type="molecule type" value="Genomic_DNA"/>
</dbReference>
<keyword evidence="1" id="KW-1133">Transmembrane helix</keyword>
<evidence type="ECO:0000313" key="3">
    <source>
        <dbReference type="Proteomes" id="UP000603728"/>
    </source>
</evidence>
<feature type="transmembrane region" description="Helical" evidence="1">
    <location>
        <begin position="48"/>
        <end position="69"/>
    </location>
</feature>
<accession>A0ABS1KHS8</accession>
<evidence type="ECO:0000256" key="1">
    <source>
        <dbReference type="SAM" id="Phobius"/>
    </source>
</evidence>
<dbReference type="Proteomes" id="UP000603728">
    <property type="component" value="Unassembled WGS sequence"/>
</dbReference>
<feature type="transmembrane region" description="Helical" evidence="1">
    <location>
        <begin position="81"/>
        <end position="106"/>
    </location>
</feature>
<proteinExistence type="predicted"/>
<keyword evidence="1" id="KW-0472">Membrane</keyword>
<reference evidence="2 3" key="1">
    <citation type="submission" date="2021-01" db="EMBL/GenBank/DDBJ databases">
        <title>Genome seq and assembly of Flavobacterium sp. GN10.</title>
        <authorList>
            <person name="Chhetri G."/>
        </authorList>
    </citation>
    <scope>NUCLEOTIDE SEQUENCE [LARGE SCALE GENOMIC DNA]</scope>
    <source>
        <strain evidence="2 3">GN10</strain>
    </source>
</reference>
<feature type="transmembrane region" description="Helical" evidence="1">
    <location>
        <begin position="6"/>
        <end position="27"/>
    </location>
</feature>
<sequence>MNFNIIGYFVYLSITIFIILKVGKICYKNGNIFVLELIPNHADLCQKINQVLLLAYYLLNIGYCAMTLISWQKIISSAQLIEILCIKTAVIIFIISILHYLNILIITKYVQKLIHKN</sequence>